<feature type="domain" description="Reverse transcriptase" evidence="2">
    <location>
        <begin position="879"/>
        <end position="966"/>
    </location>
</feature>
<accession>A0A2N9EYB8</accession>
<dbReference type="EMBL" id="OIVN01000396">
    <property type="protein sequence ID" value="SPC79554.1"/>
    <property type="molecule type" value="Genomic_DNA"/>
</dbReference>
<feature type="compositionally biased region" description="Low complexity" evidence="1">
    <location>
        <begin position="111"/>
        <end position="121"/>
    </location>
</feature>
<sequence length="1338" mass="152050">MSVHPLPLPQPPPLPPPPPYHPHLPFPPFASPYTSPFFYPRYYPNHGANRHWAPESSTTQPNLHQPPPQSTSQSSKPQKQPTHPPRPIHTRDPTHIQANQKQPTHPPPPTQQHTQETTKQPNTIQIDNKFFQFSLAGGRTHPFCITERKFKTTLGKVWLGSKDMFWLGNTIEKAASNDKVGKDFFRHHCDGYKAIHVIRRSNQHGQYLEVSEFHSGARKGVIRIPAGLEKQGWKQFAFFCKGHQNNQVLSTNDRCRVVVGAAVTEKEVEGSRPKIMHKDHIFQTHVTAALRQGRQLFMPQLPPLPLSPNPFYAFSTEFFTESSETIELPEVWSIDNPAHTSSLIVPESNQIIEGDGGVWEEQVDWIEPLAVAYPAMESNGESVVQEVSVQREVPEVLPRPQSDWVMEKMEEFGVVLGASYVGFEDRVLALLREIEAKTGGSQPGGVPGKGEKVSYLQSRITTCGGARYVDWLSLDSVGASGGIVLMWDKRVVDRVDVAIGNFSISCRFREVATGFEWAFSEVYGPNRVVERSLMWEELAGIASWWEVPWCVGGDFNIVQYPFERVGATDFSPSMREFTNFIFSMGLLDLPMEGANFTWSNARSRSRLDRFLCSPLLADHFSRIVQRRLPRLLSDHFPILLSCGFLQKRSHFRFENMWLKSEGFHDRVQQWWNSYLYNGSPSYVLIQKLKSLKVDLRKWNKEIFGDVNLRKNDLQAQIQDLVKETRPLSIEEGVTKENLKADFEKLLLLEEIKWRQTSWATWLREGDKNTKFFHRVANSNRRFNSIDHLVVNGAVTTDQSEIGIGLVNFYQGLFSDNEVRRPPLDGVAFSSIDESHRDMLDRSFTENKVWGVVRNMAGDKAPGPDGNFVKSLNVTFLALIPKKPGAQECKDFRPISLVTGMYKIIAKVLANRLSGLLPKLISASQNAFVGGRQILDSILVANESLDSCLKSGLLGVLCKLDTEKAYDYALSRMSERAVAGGYISGFSVGNSTGVELSISHSLFADDTLIFCGVDLEQACIARRIEKLQRDFLWGGLEEEHKFHLVNWQQVCTPLYCGGDGSRLRFWHDVWCGDLPLRSQFPSLFQLARAPRATVADLCHFQGSNCVWDIAFIRSVQDWELEMIDSFMTLLYSSRIRQGVADSLCWTPSSRGLFEVRSFYSILIHPFPQDSFPWKGVWKAKVPPRVAFFVWTSALGKILTTDNLRKRRVIIQDWCCMCKLSGETVNHLLLHCPVAWELWSMVLILFGTTWVMSRVVVDLLNCWHGPRSKSKAGKIWKMTRHCLMWCLWQERNDRTFNGEEKSIPALKFHLLHTLLSWAKAAHLDSSCSLSDMIDHCSVSL</sequence>
<evidence type="ECO:0000313" key="4">
    <source>
        <dbReference type="EMBL" id="SPC79554.1"/>
    </source>
</evidence>
<name>A0A2N9EYB8_FAGSY</name>
<evidence type="ECO:0000259" key="3">
    <source>
        <dbReference type="Pfam" id="PF13966"/>
    </source>
</evidence>
<dbReference type="InterPro" id="IPR036691">
    <property type="entry name" value="Endo/exonu/phosph_ase_sf"/>
</dbReference>
<dbReference type="InterPro" id="IPR026960">
    <property type="entry name" value="RVT-Znf"/>
</dbReference>
<dbReference type="Gene3D" id="3.60.10.10">
    <property type="entry name" value="Endonuclease/exonuclease/phosphatase"/>
    <property type="match status" value="1"/>
</dbReference>
<evidence type="ECO:0000256" key="1">
    <source>
        <dbReference type="SAM" id="MobiDB-lite"/>
    </source>
</evidence>
<dbReference type="Pfam" id="PF00078">
    <property type="entry name" value="RVT_1"/>
    <property type="match status" value="1"/>
</dbReference>
<dbReference type="InterPro" id="IPR000477">
    <property type="entry name" value="RT_dom"/>
</dbReference>
<protein>
    <recommendedName>
        <fullName evidence="5">Reverse transcriptase domain-containing protein</fullName>
    </recommendedName>
</protein>
<dbReference type="Pfam" id="PF13966">
    <property type="entry name" value="zf-RVT"/>
    <property type="match status" value="1"/>
</dbReference>
<feature type="region of interest" description="Disordered" evidence="1">
    <location>
        <begin position="1"/>
        <end position="27"/>
    </location>
</feature>
<proteinExistence type="predicted"/>
<dbReference type="PANTHER" id="PTHR33710">
    <property type="entry name" value="BNAC02G09200D PROTEIN"/>
    <property type="match status" value="1"/>
</dbReference>
<organism evidence="4">
    <name type="scientific">Fagus sylvatica</name>
    <name type="common">Beechnut</name>
    <dbReference type="NCBI Taxonomy" id="28930"/>
    <lineage>
        <taxon>Eukaryota</taxon>
        <taxon>Viridiplantae</taxon>
        <taxon>Streptophyta</taxon>
        <taxon>Embryophyta</taxon>
        <taxon>Tracheophyta</taxon>
        <taxon>Spermatophyta</taxon>
        <taxon>Magnoliopsida</taxon>
        <taxon>eudicotyledons</taxon>
        <taxon>Gunneridae</taxon>
        <taxon>Pentapetalae</taxon>
        <taxon>rosids</taxon>
        <taxon>fabids</taxon>
        <taxon>Fagales</taxon>
        <taxon>Fagaceae</taxon>
        <taxon>Fagus</taxon>
    </lineage>
</organism>
<gene>
    <name evidence="4" type="ORF">FSB_LOCUS7436</name>
</gene>
<evidence type="ECO:0000259" key="2">
    <source>
        <dbReference type="Pfam" id="PF00078"/>
    </source>
</evidence>
<dbReference type="SUPFAM" id="SSF56219">
    <property type="entry name" value="DNase I-like"/>
    <property type="match status" value="1"/>
</dbReference>
<feature type="region of interest" description="Disordered" evidence="1">
    <location>
        <begin position="50"/>
        <end position="122"/>
    </location>
</feature>
<dbReference type="PANTHER" id="PTHR33710:SF64">
    <property type="entry name" value="ENDONUCLEASE_EXONUCLEASE_PHOSPHATASE DOMAIN-CONTAINING PROTEIN"/>
    <property type="match status" value="1"/>
</dbReference>
<feature type="compositionally biased region" description="Low complexity" evidence="1">
    <location>
        <begin position="70"/>
        <end position="81"/>
    </location>
</feature>
<reference evidence="4" key="1">
    <citation type="submission" date="2018-02" db="EMBL/GenBank/DDBJ databases">
        <authorList>
            <person name="Cohen D.B."/>
            <person name="Kent A.D."/>
        </authorList>
    </citation>
    <scope>NUCLEOTIDE SEQUENCE</scope>
</reference>
<evidence type="ECO:0008006" key="5">
    <source>
        <dbReference type="Google" id="ProtNLM"/>
    </source>
</evidence>
<feature type="domain" description="Reverse transcriptase zinc-binding" evidence="3">
    <location>
        <begin position="1152"/>
        <end position="1237"/>
    </location>
</feature>